<dbReference type="EMBL" id="LUCS01000018">
    <property type="protein sequence ID" value="KAF6511432.1"/>
    <property type="molecule type" value="Genomic_DNA"/>
</dbReference>
<reference evidence="5 6" key="1">
    <citation type="submission" date="2016-01" db="EMBL/GenBank/DDBJ databases">
        <title>Draft Genome Sequences of Seven Thermophilic Sporeformers Isolated from Foods.</title>
        <authorList>
            <person name="Berendsen E.M."/>
            <person name="Wells-Bennik M.H."/>
            <person name="Krawcyk A.O."/>
            <person name="De Jong A."/>
            <person name="Holsappel S."/>
            <person name="Eijlander R.T."/>
            <person name="Kuipers O.P."/>
        </authorList>
    </citation>
    <scope>NUCLEOTIDE SEQUENCE [LARGE SCALE GENOMIC DNA]</scope>
    <source>
        <strain evidence="5 6">B4109</strain>
    </source>
</reference>
<comment type="subcellular location">
    <subcellularLocation>
        <location evidence="1">Spore core</location>
    </subcellularLocation>
</comment>
<dbReference type="Pfam" id="PF08141">
    <property type="entry name" value="SspH"/>
    <property type="match status" value="1"/>
</dbReference>
<evidence type="ECO:0000256" key="2">
    <source>
        <dbReference type="ARBA" id="ARBA00006573"/>
    </source>
</evidence>
<dbReference type="AlphaFoldDB" id="A0A150MDK5"/>
<accession>A0A150MDK5</accession>
<protein>
    <submittedName>
        <fullName evidence="4">Small acid-soluble spore protein H 2</fullName>
    </submittedName>
</protein>
<dbReference type="GO" id="GO:0030436">
    <property type="term" value="P:asexual sporulation"/>
    <property type="evidence" value="ECO:0007669"/>
    <property type="project" value="InterPro"/>
</dbReference>
<evidence type="ECO:0000313" key="5">
    <source>
        <dbReference type="EMBL" id="KYD22395.1"/>
    </source>
</evidence>
<dbReference type="EMBL" id="LQYV01000125">
    <property type="protein sequence ID" value="KYD22395.1"/>
    <property type="molecule type" value="Genomic_DNA"/>
</dbReference>
<proteinExistence type="inferred from homology"/>
<evidence type="ECO:0000256" key="1">
    <source>
        <dbReference type="ARBA" id="ARBA00004288"/>
    </source>
</evidence>
<comment type="caution">
    <text evidence="5">The sequence shown here is derived from an EMBL/GenBank/DDBJ whole genome shotgun (WGS) entry which is preliminary data.</text>
</comment>
<keyword evidence="7" id="KW-1185">Reference proteome</keyword>
<dbReference type="Proteomes" id="UP000773850">
    <property type="component" value="Unassembled WGS sequence"/>
</dbReference>
<dbReference type="Proteomes" id="UP000075424">
    <property type="component" value="Unassembled WGS sequence"/>
</dbReference>
<evidence type="ECO:0000313" key="7">
    <source>
        <dbReference type="Proteomes" id="UP000773850"/>
    </source>
</evidence>
<dbReference type="GO" id="GO:0042601">
    <property type="term" value="C:endospore-forming forespore"/>
    <property type="evidence" value="ECO:0007669"/>
    <property type="project" value="InterPro"/>
</dbReference>
<comment type="similarity">
    <text evidence="2">Belongs to the SspH family.</text>
</comment>
<evidence type="ECO:0000313" key="6">
    <source>
        <dbReference type="Proteomes" id="UP000075424"/>
    </source>
</evidence>
<gene>
    <name evidence="5" type="ORF">B4109_1314</name>
    <name evidence="4" type="ORF">GS8_1008</name>
</gene>
<keyword evidence="3" id="KW-0749">Sporulation</keyword>
<evidence type="ECO:0000256" key="3">
    <source>
        <dbReference type="ARBA" id="ARBA00022969"/>
    </source>
</evidence>
<dbReference type="GO" id="GO:0030435">
    <property type="term" value="P:sporulation resulting in formation of a cellular spore"/>
    <property type="evidence" value="ECO:0007669"/>
    <property type="project" value="UniProtKB-KW"/>
</dbReference>
<dbReference type="InterPro" id="IPR012610">
    <property type="entry name" value="SASP_SspH"/>
</dbReference>
<evidence type="ECO:0000313" key="4">
    <source>
        <dbReference type="EMBL" id="KAF6511432.1"/>
    </source>
</evidence>
<name>A0A150MDK5_GEOSE</name>
<sequence>MELLRAKRIAEAGEIVPVTYEGKRVIIQHVDEGREWRAFILLMSRNASKTYRCACLKSCRRRASCRCFVKGKPMTLLVRI</sequence>
<dbReference type="PATRIC" id="fig|1422.18.peg.1156"/>
<reference evidence="4 7" key="2">
    <citation type="submission" date="2016-03" db="EMBL/GenBank/DDBJ databases">
        <title>Spore heat resistance.</title>
        <authorList>
            <person name="Boekhorst J."/>
            <person name="Berendsen E.M."/>
            <person name="Wells-Bennik M.H."/>
            <person name="Kuipers O.P."/>
        </authorList>
    </citation>
    <scope>NUCLEOTIDE SEQUENCE [LARGE SCALE GENOMIC DNA]</scope>
    <source>
        <strain evidence="4 7">GS8</strain>
    </source>
</reference>
<organism evidence="5 6">
    <name type="scientific">Geobacillus stearothermophilus</name>
    <name type="common">Bacillus stearothermophilus</name>
    <dbReference type="NCBI Taxonomy" id="1422"/>
    <lineage>
        <taxon>Bacteria</taxon>
        <taxon>Bacillati</taxon>
        <taxon>Bacillota</taxon>
        <taxon>Bacilli</taxon>
        <taxon>Bacillales</taxon>
        <taxon>Anoxybacillaceae</taxon>
        <taxon>Geobacillus</taxon>
    </lineage>
</organism>